<sequence length="78" mass="9153">MVPLVRLLMGYCNEESQQFAALSKRHFKVRRASTATFVLSRFRLSEFRAFHSDRAATDGLESAVWHVLFVFLMQPYWP</sequence>
<proteinExistence type="predicted"/>
<dbReference type="WBParaSite" id="ALUE_0000513001-mRNA-1">
    <property type="protein sequence ID" value="ALUE_0000513001-mRNA-1"/>
    <property type="gene ID" value="ALUE_0000513001"/>
</dbReference>
<dbReference type="Proteomes" id="UP000036681">
    <property type="component" value="Unplaced"/>
</dbReference>
<evidence type="ECO:0000313" key="2">
    <source>
        <dbReference type="WBParaSite" id="ALUE_0000513001-mRNA-1"/>
    </source>
</evidence>
<dbReference type="AlphaFoldDB" id="A0A0M3HRX0"/>
<organism evidence="1 2">
    <name type="scientific">Ascaris lumbricoides</name>
    <name type="common">Giant roundworm</name>
    <dbReference type="NCBI Taxonomy" id="6252"/>
    <lineage>
        <taxon>Eukaryota</taxon>
        <taxon>Metazoa</taxon>
        <taxon>Ecdysozoa</taxon>
        <taxon>Nematoda</taxon>
        <taxon>Chromadorea</taxon>
        <taxon>Rhabditida</taxon>
        <taxon>Spirurina</taxon>
        <taxon>Ascaridomorpha</taxon>
        <taxon>Ascaridoidea</taxon>
        <taxon>Ascarididae</taxon>
        <taxon>Ascaris</taxon>
    </lineage>
</organism>
<accession>A0A0M3HRX0</accession>
<name>A0A0M3HRX0_ASCLU</name>
<reference evidence="2" key="1">
    <citation type="submission" date="2017-02" db="UniProtKB">
        <authorList>
            <consortium name="WormBaseParasite"/>
        </authorList>
    </citation>
    <scope>IDENTIFICATION</scope>
</reference>
<protein>
    <submittedName>
        <fullName evidence="2">ABC transmembrane type-1 domain-containing protein</fullName>
    </submittedName>
</protein>
<keyword evidence="1" id="KW-1185">Reference proteome</keyword>
<evidence type="ECO:0000313" key="1">
    <source>
        <dbReference type="Proteomes" id="UP000036681"/>
    </source>
</evidence>